<evidence type="ECO:0000313" key="2">
    <source>
        <dbReference type="EMBL" id="BAY84501.1"/>
    </source>
</evidence>
<proteinExistence type="predicted"/>
<reference evidence="2 3" key="1">
    <citation type="submission" date="2017-06" db="EMBL/GenBank/DDBJ databases">
        <title>Genome sequencing of cyanobaciteial culture collection at National Institute for Environmental Studies (NIES).</title>
        <authorList>
            <person name="Hirose Y."/>
            <person name="Shimura Y."/>
            <person name="Fujisawa T."/>
            <person name="Nakamura Y."/>
            <person name="Kawachi M."/>
        </authorList>
    </citation>
    <scope>NUCLEOTIDE SEQUENCE [LARGE SCALE GENOMIC DNA]</scope>
    <source>
        <strain evidence="2 3">NIES-267</strain>
    </source>
</reference>
<feature type="compositionally biased region" description="Polar residues" evidence="1">
    <location>
        <begin position="37"/>
        <end position="47"/>
    </location>
</feature>
<keyword evidence="3" id="KW-1185">Reference proteome</keyword>
<sequence length="100" mass="11856">MFYSQTQEESEINYLQPQKQQKLEKLELNNDNEKDNSTLNRSNHINKSKTLQDRGLLGKETFSNQCCPCCGDTLLNCIREKQTYLFCRRCWQEMPNINQC</sequence>
<protein>
    <submittedName>
        <fullName evidence="2">Uncharacterized protein</fullName>
    </submittedName>
</protein>
<dbReference type="OrthoDB" id="495562at2"/>
<accession>A0A1Z4LTM2</accession>
<dbReference type="AlphaFoldDB" id="A0A1Z4LTM2"/>
<organism evidence="2 3">
    <name type="scientific">Calothrix parasitica NIES-267</name>
    <dbReference type="NCBI Taxonomy" id="1973488"/>
    <lineage>
        <taxon>Bacteria</taxon>
        <taxon>Bacillati</taxon>
        <taxon>Cyanobacteriota</taxon>
        <taxon>Cyanophyceae</taxon>
        <taxon>Nostocales</taxon>
        <taxon>Calotrichaceae</taxon>
        <taxon>Calothrix</taxon>
    </lineage>
</organism>
<feature type="region of interest" description="Disordered" evidence="1">
    <location>
        <begin position="27"/>
        <end position="47"/>
    </location>
</feature>
<evidence type="ECO:0000256" key="1">
    <source>
        <dbReference type="SAM" id="MobiDB-lite"/>
    </source>
</evidence>
<dbReference type="EMBL" id="AP018227">
    <property type="protein sequence ID" value="BAY84501.1"/>
    <property type="molecule type" value="Genomic_DNA"/>
</dbReference>
<gene>
    <name evidence="2" type="ORF">NIES267_39970</name>
</gene>
<feature type="compositionally biased region" description="Basic and acidic residues" evidence="1">
    <location>
        <begin position="27"/>
        <end position="36"/>
    </location>
</feature>
<dbReference type="Proteomes" id="UP000218418">
    <property type="component" value="Chromosome"/>
</dbReference>
<evidence type="ECO:0000313" key="3">
    <source>
        <dbReference type="Proteomes" id="UP000218418"/>
    </source>
</evidence>
<name>A0A1Z4LTM2_9CYAN</name>